<evidence type="ECO:0000256" key="4">
    <source>
        <dbReference type="ARBA" id="ARBA00022630"/>
    </source>
</evidence>
<feature type="domain" description="Acyl-CoA dehydrogenase/oxidase N-terminal" evidence="10">
    <location>
        <begin position="11"/>
        <end position="122"/>
    </location>
</feature>
<accession>A0A5M3X216</accession>
<evidence type="ECO:0000259" key="8">
    <source>
        <dbReference type="Pfam" id="PF00441"/>
    </source>
</evidence>
<dbReference type="EMBL" id="BLAE01000048">
    <property type="protein sequence ID" value="GES13641.1"/>
    <property type="molecule type" value="Genomic_DNA"/>
</dbReference>
<evidence type="ECO:0000256" key="1">
    <source>
        <dbReference type="ARBA" id="ARBA00001974"/>
    </source>
</evidence>
<evidence type="ECO:0000256" key="6">
    <source>
        <dbReference type="ARBA" id="ARBA00023002"/>
    </source>
</evidence>
<dbReference type="AlphaFoldDB" id="A0A5M3X216"/>
<dbReference type="GO" id="GO:0033539">
    <property type="term" value="P:fatty acid beta-oxidation using acyl-CoA dehydrogenase"/>
    <property type="evidence" value="ECO:0007669"/>
    <property type="project" value="TreeGrafter"/>
</dbReference>
<dbReference type="Pfam" id="PF02771">
    <property type="entry name" value="Acyl-CoA_dh_N"/>
    <property type="match status" value="1"/>
</dbReference>
<dbReference type="Proteomes" id="UP000331127">
    <property type="component" value="Unassembled WGS sequence"/>
</dbReference>
<keyword evidence="4 7" id="KW-0285">Flavoprotein</keyword>
<feature type="domain" description="Acyl-CoA oxidase/dehydrogenase middle" evidence="9">
    <location>
        <begin position="128"/>
        <end position="205"/>
    </location>
</feature>
<proteinExistence type="inferred from homology"/>
<comment type="subunit">
    <text evidence="3">Homodimer.</text>
</comment>
<evidence type="ECO:0000256" key="2">
    <source>
        <dbReference type="ARBA" id="ARBA00009347"/>
    </source>
</evidence>
<dbReference type="InterPro" id="IPR036250">
    <property type="entry name" value="AcylCo_DH-like_C"/>
</dbReference>
<dbReference type="InterPro" id="IPR009075">
    <property type="entry name" value="AcylCo_DH/oxidase_C"/>
</dbReference>
<protein>
    <submittedName>
        <fullName evidence="11">Acyl-CoA dehydrogenase</fullName>
    </submittedName>
</protein>
<dbReference type="InterPro" id="IPR046373">
    <property type="entry name" value="Acyl-CoA_Oxase/DH_mid-dom_sf"/>
</dbReference>
<feature type="domain" description="Acyl-CoA dehydrogenase/oxidase C-terminal" evidence="8">
    <location>
        <begin position="241"/>
        <end position="392"/>
    </location>
</feature>
<keyword evidence="5 7" id="KW-0274">FAD</keyword>
<comment type="cofactor">
    <cofactor evidence="1 7">
        <name>FAD</name>
        <dbReference type="ChEBI" id="CHEBI:57692"/>
    </cofactor>
</comment>
<dbReference type="InterPro" id="IPR006091">
    <property type="entry name" value="Acyl-CoA_Oxase/DH_mid-dom"/>
</dbReference>
<dbReference type="SUPFAM" id="SSF56645">
    <property type="entry name" value="Acyl-CoA dehydrogenase NM domain-like"/>
    <property type="match status" value="1"/>
</dbReference>
<comment type="similarity">
    <text evidence="2 7">Belongs to the acyl-CoA dehydrogenase family.</text>
</comment>
<sequence length="398" mass="44157">MWSFETDPEFQSQLDWMRTFVDERIVPIETLRPDREEFAALIVPLQQVVKERGLWAAHLAPDLGGPGFGQLKLGLMHEIIGRCAVAPYVFGNQAPDAGNSEILARHATAGQRARWLVPLLEGRLRSSYAMTEPGAGADPTLLATRAVQVSGGWRLDGHKWFITNASAADFMIVMAVSDPDAGPHERASQFIVPTGTPGLRVVREIGTLEDSRPEWGRLENHAEVVLDGVLVGADALLGERGQGFRIAQERLGPGRIHHCMRWIGQASRALDLLCERALARYSHGSPLADKQTVQNWIAESWADLHAARLMTLHAAWTIDRYGVKAARTEISAIKFRGAQMLHDVIDRAIQVHGALGLTTDLPLQDMYRRARSARIYDGPDEVHRQTVARNVLRTHKAR</sequence>
<evidence type="ECO:0000313" key="11">
    <source>
        <dbReference type="EMBL" id="GES13641.1"/>
    </source>
</evidence>
<evidence type="ECO:0000259" key="10">
    <source>
        <dbReference type="Pfam" id="PF02771"/>
    </source>
</evidence>
<dbReference type="Gene3D" id="1.20.140.10">
    <property type="entry name" value="Butyryl-CoA Dehydrogenase, subunit A, domain 3"/>
    <property type="match status" value="1"/>
</dbReference>
<evidence type="ECO:0000259" key="9">
    <source>
        <dbReference type="Pfam" id="PF02770"/>
    </source>
</evidence>
<comment type="caution">
    <text evidence="11">The sequence shown here is derived from an EMBL/GenBank/DDBJ whole genome shotgun (WGS) entry which is preliminary data.</text>
</comment>
<dbReference type="Gene3D" id="2.40.110.10">
    <property type="entry name" value="Butyryl-CoA Dehydrogenase, subunit A, domain 2"/>
    <property type="match status" value="1"/>
</dbReference>
<name>A0A5M3X216_9ACTN</name>
<dbReference type="Pfam" id="PF00441">
    <property type="entry name" value="Acyl-CoA_dh_1"/>
    <property type="match status" value="1"/>
</dbReference>
<evidence type="ECO:0000256" key="7">
    <source>
        <dbReference type="RuleBase" id="RU362125"/>
    </source>
</evidence>
<evidence type="ECO:0000313" key="12">
    <source>
        <dbReference type="Proteomes" id="UP000331127"/>
    </source>
</evidence>
<dbReference type="RefSeq" id="WP_155358880.1">
    <property type="nucleotide sequence ID" value="NZ_BAAAHL010000081.1"/>
</dbReference>
<evidence type="ECO:0000256" key="5">
    <source>
        <dbReference type="ARBA" id="ARBA00022827"/>
    </source>
</evidence>
<dbReference type="InterPro" id="IPR050741">
    <property type="entry name" value="Acyl-CoA_dehydrogenase"/>
</dbReference>
<dbReference type="Gene3D" id="1.10.540.10">
    <property type="entry name" value="Acyl-CoA dehydrogenase/oxidase, N-terminal domain"/>
    <property type="match status" value="1"/>
</dbReference>
<dbReference type="InterPro" id="IPR037069">
    <property type="entry name" value="AcylCoA_DH/ox_N_sf"/>
</dbReference>
<reference evidence="11 12" key="1">
    <citation type="submission" date="2019-10" db="EMBL/GenBank/DDBJ databases">
        <title>Whole genome shotgun sequence of Acrocarpospora macrocephala NBRC 16266.</title>
        <authorList>
            <person name="Ichikawa N."/>
            <person name="Kimura A."/>
            <person name="Kitahashi Y."/>
            <person name="Komaki H."/>
            <person name="Oguchi A."/>
        </authorList>
    </citation>
    <scope>NUCLEOTIDE SEQUENCE [LARGE SCALE GENOMIC DNA]</scope>
    <source>
        <strain evidence="11 12">NBRC 16266</strain>
    </source>
</reference>
<dbReference type="InterPro" id="IPR013786">
    <property type="entry name" value="AcylCoA_DH/ox_N"/>
</dbReference>
<dbReference type="InterPro" id="IPR009100">
    <property type="entry name" value="AcylCoA_DH/oxidase_NM_dom_sf"/>
</dbReference>
<organism evidence="11 12">
    <name type="scientific">Acrocarpospora macrocephala</name>
    <dbReference type="NCBI Taxonomy" id="150177"/>
    <lineage>
        <taxon>Bacteria</taxon>
        <taxon>Bacillati</taxon>
        <taxon>Actinomycetota</taxon>
        <taxon>Actinomycetes</taxon>
        <taxon>Streptosporangiales</taxon>
        <taxon>Streptosporangiaceae</taxon>
        <taxon>Acrocarpospora</taxon>
    </lineage>
</organism>
<evidence type="ECO:0000256" key="3">
    <source>
        <dbReference type="ARBA" id="ARBA00011738"/>
    </source>
</evidence>
<dbReference type="SUPFAM" id="SSF47203">
    <property type="entry name" value="Acyl-CoA dehydrogenase C-terminal domain-like"/>
    <property type="match status" value="1"/>
</dbReference>
<dbReference type="PANTHER" id="PTHR48083:SF13">
    <property type="entry name" value="ACYL-COA DEHYDROGENASE FAMILY MEMBER 11"/>
    <property type="match status" value="1"/>
</dbReference>
<dbReference type="GO" id="GO:0050660">
    <property type="term" value="F:flavin adenine dinucleotide binding"/>
    <property type="evidence" value="ECO:0007669"/>
    <property type="project" value="InterPro"/>
</dbReference>
<dbReference type="GO" id="GO:0003995">
    <property type="term" value="F:acyl-CoA dehydrogenase activity"/>
    <property type="evidence" value="ECO:0007669"/>
    <property type="project" value="TreeGrafter"/>
</dbReference>
<keyword evidence="12" id="KW-1185">Reference proteome</keyword>
<dbReference type="PANTHER" id="PTHR48083">
    <property type="entry name" value="MEDIUM-CHAIN SPECIFIC ACYL-COA DEHYDROGENASE, MITOCHONDRIAL-RELATED"/>
    <property type="match status" value="1"/>
</dbReference>
<gene>
    <name evidence="11" type="ORF">Amac_072380</name>
</gene>
<dbReference type="FunFam" id="2.40.110.10:FF:000002">
    <property type="entry name" value="Acyl-CoA dehydrogenase fadE12"/>
    <property type="match status" value="1"/>
</dbReference>
<keyword evidence="6 7" id="KW-0560">Oxidoreductase</keyword>
<dbReference type="GO" id="GO:0005737">
    <property type="term" value="C:cytoplasm"/>
    <property type="evidence" value="ECO:0007669"/>
    <property type="project" value="TreeGrafter"/>
</dbReference>
<dbReference type="Pfam" id="PF02770">
    <property type="entry name" value="Acyl-CoA_dh_M"/>
    <property type="match status" value="1"/>
</dbReference>
<dbReference type="OrthoDB" id="8876745at2"/>